<keyword evidence="3" id="KW-0732">Signal</keyword>
<dbReference type="PANTHER" id="PTHR12411">
    <property type="entry name" value="CYSTEINE PROTEASE FAMILY C1-RELATED"/>
    <property type="match status" value="1"/>
</dbReference>
<evidence type="ECO:0000259" key="4">
    <source>
        <dbReference type="SMART" id="SM00848"/>
    </source>
</evidence>
<dbReference type="GO" id="GO:0008234">
    <property type="term" value="F:cysteine-type peptidase activity"/>
    <property type="evidence" value="ECO:0007669"/>
    <property type="project" value="InterPro"/>
</dbReference>
<proteinExistence type="inferred from homology"/>
<dbReference type="Proteomes" id="UP001151699">
    <property type="component" value="Unassembled WGS sequence"/>
</dbReference>
<evidence type="ECO:0000256" key="1">
    <source>
        <dbReference type="ARBA" id="ARBA00008455"/>
    </source>
</evidence>
<evidence type="ECO:0000256" key="3">
    <source>
        <dbReference type="SAM" id="SignalP"/>
    </source>
</evidence>
<evidence type="ECO:0000313" key="6">
    <source>
        <dbReference type="Proteomes" id="UP001151699"/>
    </source>
</evidence>
<sequence length="235" mass="26646">MLMTILFCVVGLRSCQAGKGYNYPKPSVKFDDGACPPGSSGVFPNCMADLRPKCFIDWDQFKTTFNKTYENIEEEDRRQKIFLDNRKVIVEHNRLFDRGDEMFSLCINKFGDWTFDEYNQINGIDLSQTQLLDDEPETCTCDCSKCENSRLHSQMSEIEGENTKGEKSVFSTFSTGGKTNRDQSEDIGNTQVELPDSKDWRKEGAVTSVKDQLKCASCWSFSAAGALEGQFFLKN</sequence>
<reference evidence="5" key="1">
    <citation type="submission" date="2022-07" db="EMBL/GenBank/DDBJ databases">
        <authorList>
            <person name="Trinca V."/>
            <person name="Uliana J.V.C."/>
            <person name="Torres T.T."/>
            <person name="Ward R.J."/>
            <person name="Monesi N."/>
        </authorList>
    </citation>
    <scope>NUCLEOTIDE SEQUENCE</scope>
    <source>
        <strain evidence="5">HSMRA1968</strain>
        <tissue evidence="5">Whole embryos</tissue>
    </source>
</reference>
<feature type="non-terminal residue" evidence="5">
    <location>
        <position position="1"/>
    </location>
</feature>
<accession>A0A9Q0RUV6</accession>
<feature type="compositionally biased region" description="Polar residues" evidence="2">
    <location>
        <begin position="169"/>
        <end position="178"/>
    </location>
</feature>
<keyword evidence="6" id="KW-1185">Reference proteome</keyword>
<organism evidence="5 6">
    <name type="scientific">Pseudolycoriella hygida</name>
    <dbReference type="NCBI Taxonomy" id="35572"/>
    <lineage>
        <taxon>Eukaryota</taxon>
        <taxon>Metazoa</taxon>
        <taxon>Ecdysozoa</taxon>
        <taxon>Arthropoda</taxon>
        <taxon>Hexapoda</taxon>
        <taxon>Insecta</taxon>
        <taxon>Pterygota</taxon>
        <taxon>Neoptera</taxon>
        <taxon>Endopterygota</taxon>
        <taxon>Diptera</taxon>
        <taxon>Nematocera</taxon>
        <taxon>Sciaroidea</taxon>
        <taxon>Sciaridae</taxon>
        <taxon>Pseudolycoriella</taxon>
    </lineage>
</organism>
<evidence type="ECO:0000256" key="2">
    <source>
        <dbReference type="SAM" id="MobiDB-lite"/>
    </source>
</evidence>
<dbReference type="Gene3D" id="3.90.70.10">
    <property type="entry name" value="Cysteine proteinases"/>
    <property type="match status" value="1"/>
</dbReference>
<dbReference type="GO" id="GO:0006508">
    <property type="term" value="P:proteolysis"/>
    <property type="evidence" value="ECO:0007669"/>
    <property type="project" value="InterPro"/>
</dbReference>
<dbReference type="Pfam" id="PF08246">
    <property type="entry name" value="Inhibitor_I29"/>
    <property type="match status" value="1"/>
</dbReference>
<name>A0A9Q0RUV6_9DIPT</name>
<dbReference type="SMART" id="SM00848">
    <property type="entry name" value="Inhibitor_I29"/>
    <property type="match status" value="1"/>
</dbReference>
<feature type="region of interest" description="Disordered" evidence="2">
    <location>
        <begin position="169"/>
        <end position="195"/>
    </location>
</feature>
<feature type="signal peptide" evidence="3">
    <location>
        <begin position="1"/>
        <end position="17"/>
    </location>
</feature>
<dbReference type="InterPro" id="IPR000668">
    <property type="entry name" value="Peptidase_C1A_C"/>
</dbReference>
<dbReference type="InterPro" id="IPR013201">
    <property type="entry name" value="Prot_inhib_I29"/>
</dbReference>
<dbReference type="Pfam" id="PF00112">
    <property type="entry name" value="Peptidase_C1"/>
    <property type="match status" value="1"/>
</dbReference>
<protein>
    <submittedName>
        <fullName evidence="5">Cathepsin L</fullName>
    </submittedName>
</protein>
<comment type="similarity">
    <text evidence="1">Belongs to the peptidase C1 family.</text>
</comment>
<dbReference type="AlphaFoldDB" id="A0A9Q0RUV6"/>
<dbReference type="Gene3D" id="1.10.287.2250">
    <property type="match status" value="1"/>
</dbReference>
<dbReference type="EMBL" id="WJQU01002715">
    <property type="protein sequence ID" value="KAJ6631266.1"/>
    <property type="molecule type" value="Genomic_DNA"/>
</dbReference>
<evidence type="ECO:0000313" key="5">
    <source>
        <dbReference type="EMBL" id="KAJ6631266.1"/>
    </source>
</evidence>
<feature type="chain" id="PRO_5040149189" evidence="3">
    <location>
        <begin position="18"/>
        <end position="235"/>
    </location>
</feature>
<gene>
    <name evidence="5" type="primary">Cp1_1</name>
    <name evidence="5" type="ORF">Bhyg_17428</name>
</gene>
<dbReference type="SUPFAM" id="SSF54001">
    <property type="entry name" value="Cysteine proteinases"/>
    <property type="match status" value="1"/>
</dbReference>
<dbReference type="OrthoDB" id="5855924at2759"/>
<dbReference type="InterPro" id="IPR013128">
    <property type="entry name" value="Peptidase_C1A"/>
</dbReference>
<dbReference type="InterPro" id="IPR038765">
    <property type="entry name" value="Papain-like_cys_pep_sf"/>
</dbReference>
<comment type="caution">
    <text evidence="5">The sequence shown here is derived from an EMBL/GenBank/DDBJ whole genome shotgun (WGS) entry which is preliminary data.</text>
</comment>
<feature type="domain" description="Cathepsin propeptide inhibitor" evidence="4">
    <location>
        <begin position="58"/>
        <end position="118"/>
    </location>
</feature>